<proteinExistence type="predicted"/>
<gene>
    <name evidence="3" type="ORF">GCM10010913_04500</name>
</gene>
<evidence type="ECO:0000259" key="2">
    <source>
        <dbReference type="Pfam" id="PF10099"/>
    </source>
</evidence>
<feature type="domain" description="Anti-sigma K factor RskA C-terminal" evidence="2">
    <location>
        <begin position="154"/>
        <end position="282"/>
    </location>
</feature>
<evidence type="ECO:0000313" key="3">
    <source>
        <dbReference type="EMBL" id="GGF86169.1"/>
    </source>
</evidence>
<keyword evidence="1" id="KW-0812">Transmembrane</keyword>
<accession>A0ABQ1VPI6</accession>
<organism evidence="3 4">
    <name type="scientific">Paenibacillus aceti</name>
    <dbReference type="NCBI Taxonomy" id="1820010"/>
    <lineage>
        <taxon>Bacteria</taxon>
        <taxon>Bacillati</taxon>
        <taxon>Bacillota</taxon>
        <taxon>Bacilli</taxon>
        <taxon>Bacillales</taxon>
        <taxon>Paenibacillaceae</taxon>
        <taxon>Paenibacillus</taxon>
    </lineage>
</organism>
<protein>
    <recommendedName>
        <fullName evidence="2">Anti-sigma K factor RskA C-terminal domain-containing protein</fullName>
    </recommendedName>
</protein>
<keyword evidence="1" id="KW-1133">Transmembrane helix</keyword>
<dbReference type="EMBL" id="BMIW01000002">
    <property type="protein sequence ID" value="GGF86169.1"/>
    <property type="molecule type" value="Genomic_DNA"/>
</dbReference>
<reference evidence="4" key="1">
    <citation type="journal article" date="2019" name="Int. J. Syst. Evol. Microbiol.">
        <title>The Global Catalogue of Microorganisms (GCM) 10K type strain sequencing project: providing services to taxonomists for standard genome sequencing and annotation.</title>
        <authorList>
            <consortium name="The Broad Institute Genomics Platform"/>
            <consortium name="The Broad Institute Genome Sequencing Center for Infectious Disease"/>
            <person name="Wu L."/>
            <person name="Ma J."/>
        </authorList>
    </citation>
    <scope>NUCLEOTIDE SEQUENCE [LARGE SCALE GENOMIC DNA]</scope>
    <source>
        <strain evidence="4">CGMCC 1.15420</strain>
    </source>
</reference>
<dbReference type="Proteomes" id="UP000608420">
    <property type="component" value="Unassembled WGS sequence"/>
</dbReference>
<dbReference type="Pfam" id="PF10099">
    <property type="entry name" value="RskA_C"/>
    <property type="match status" value="1"/>
</dbReference>
<dbReference type="InterPro" id="IPR018764">
    <property type="entry name" value="RskA_C"/>
</dbReference>
<feature type="transmembrane region" description="Helical" evidence="1">
    <location>
        <begin position="148"/>
        <end position="166"/>
    </location>
</feature>
<name>A0ABQ1VPI6_9BACL</name>
<sequence length="299" mass="33937">MNKRIHHRDIRTNLQHQCQQGYSEEAWIDFLLGEKGEAVRAEMSSHLQLCAACQHVYKQWEELLLVQDASHAYPAYPAPPTPPVHSVHHVRPAEYPAVEAPSVSAEEPTLVDPILRPSKSIQRRLRSRVRWIGIWQTMKQFISVRRRLVMSLGAALVLLLAVGGIWHTTRAGTGWDHYVRAYEPQAIQVMSNPESQFYPVSLGQLEPESAAMWYNASSGEMLMLVGGLIPREDQVVRVWAIREGSRDDLGVLQYHAYRAHLYVRGWELDQADILLSIEPKDGPFDFSQVETISFGAPGR</sequence>
<keyword evidence="1" id="KW-0472">Membrane</keyword>
<comment type="caution">
    <text evidence="3">The sequence shown here is derived from an EMBL/GenBank/DDBJ whole genome shotgun (WGS) entry which is preliminary data.</text>
</comment>
<evidence type="ECO:0000313" key="4">
    <source>
        <dbReference type="Proteomes" id="UP000608420"/>
    </source>
</evidence>
<dbReference type="RefSeq" id="WP_120460190.1">
    <property type="nucleotide sequence ID" value="NZ_BMIW01000002.1"/>
</dbReference>
<evidence type="ECO:0000256" key="1">
    <source>
        <dbReference type="SAM" id="Phobius"/>
    </source>
</evidence>
<keyword evidence="4" id="KW-1185">Reference proteome</keyword>